<organism evidence="11 12">
    <name type="scientific">Erythroxylum novogranatense</name>
    <dbReference type="NCBI Taxonomy" id="1862640"/>
    <lineage>
        <taxon>Eukaryota</taxon>
        <taxon>Viridiplantae</taxon>
        <taxon>Streptophyta</taxon>
        <taxon>Embryophyta</taxon>
        <taxon>Tracheophyta</taxon>
        <taxon>Spermatophyta</taxon>
        <taxon>Magnoliopsida</taxon>
        <taxon>eudicotyledons</taxon>
        <taxon>Gunneridae</taxon>
        <taxon>Pentapetalae</taxon>
        <taxon>rosids</taxon>
        <taxon>fabids</taxon>
        <taxon>Malpighiales</taxon>
        <taxon>Erythroxylaceae</taxon>
        <taxon>Erythroxylum</taxon>
    </lineage>
</organism>
<feature type="region of interest" description="Disordered" evidence="9">
    <location>
        <begin position="67"/>
        <end position="92"/>
    </location>
</feature>
<feature type="domain" description="Sm" evidence="10">
    <location>
        <begin position="14"/>
        <end position="48"/>
    </location>
</feature>
<dbReference type="Gene3D" id="2.30.30.100">
    <property type="match status" value="1"/>
</dbReference>
<feature type="compositionally biased region" description="Low complexity" evidence="9">
    <location>
        <begin position="67"/>
        <end position="81"/>
    </location>
</feature>
<proteinExistence type="inferred from homology"/>
<comment type="subcellular location">
    <subcellularLocation>
        <location evidence="1">Nucleus</location>
    </subcellularLocation>
</comment>
<evidence type="ECO:0000256" key="3">
    <source>
        <dbReference type="ARBA" id="ARBA00022664"/>
    </source>
</evidence>
<dbReference type="InterPro" id="IPR010920">
    <property type="entry name" value="LSM_dom_sf"/>
</dbReference>
<dbReference type="Proteomes" id="UP001159364">
    <property type="component" value="Unassembled WGS sequence"/>
</dbReference>
<keyword evidence="12" id="KW-1185">Reference proteome</keyword>
<dbReference type="GO" id="GO:0005688">
    <property type="term" value="C:U6 snRNP"/>
    <property type="evidence" value="ECO:0007669"/>
    <property type="project" value="TreeGrafter"/>
</dbReference>
<dbReference type="PANTHER" id="PTHR20971:SF0">
    <property type="entry name" value="U6 SNRNA-ASSOCIATED SM-LIKE PROTEIN LSM5"/>
    <property type="match status" value="1"/>
</dbReference>
<name>A0AAV8S7H5_9ROSI</name>
<evidence type="ECO:0000256" key="9">
    <source>
        <dbReference type="SAM" id="MobiDB-lite"/>
    </source>
</evidence>
<dbReference type="InterPro" id="IPR033871">
    <property type="entry name" value="LSm5"/>
</dbReference>
<evidence type="ECO:0000256" key="8">
    <source>
        <dbReference type="ARBA" id="ARBA00023274"/>
    </source>
</evidence>
<dbReference type="Pfam" id="PF01423">
    <property type="entry name" value="LSM"/>
    <property type="match status" value="1"/>
</dbReference>
<dbReference type="SUPFAM" id="SSF50182">
    <property type="entry name" value="Sm-like ribonucleoproteins"/>
    <property type="match status" value="1"/>
</dbReference>
<evidence type="ECO:0000256" key="4">
    <source>
        <dbReference type="ARBA" id="ARBA00022728"/>
    </source>
</evidence>
<keyword evidence="4" id="KW-0747">Spliceosome</keyword>
<dbReference type="GO" id="GO:0046540">
    <property type="term" value="C:U4/U6 x U5 tri-snRNP complex"/>
    <property type="evidence" value="ECO:0007669"/>
    <property type="project" value="TreeGrafter"/>
</dbReference>
<evidence type="ECO:0000256" key="7">
    <source>
        <dbReference type="ARBA" id="ARBA00023242"/>
    </source>
</evidence>
<keyword evidence="6" id="KW-0508">mRNA splicing</keyword>
<evidence type="ECO:0000256" key="5">
    <source>
        <dbReference type="ARBA" id="ARBA00022884"/>
    </source>
</evidence>
<dbReference type="AlphaFoldDB" id="A0AAV8S7H5"/>
<dbReference type="GO" id="GO:0000398">
    <property type="term" value="P:mRNA splicing, via spliceosome"/>
    <property type="evidence" value="ECO:0007669"/>
    <property type="project" value="TreeGrafter"/>
</dbReference>
<gene>
    <name evidence="11" type="ORF">K2173_004093</name>
</gene>
<evidence type="ECO:0000256" key="2">
    <source>
        <dbReference type="ARBA" id="ARBA00006850"/>
    </source>
</evidence>
<accession>A0AAV8S7H5</accession>
<dbReference type="GO" id="GO:0005681">
    <property type="term" value="C:spliceosomal complex"/>
    <property type="evidence" value="ECO:0007669"/>
    <property type="project" value="UniProtKB-KW"/>
</dbReference>
<dbReference type="InterPro" id="IPR001163">
    <property type="entry name" value="Sm_dom_euk/arc"/>
</dbReference>
<keyword evidence="3" id="KW-0507">mRNA processing</keyword>
<evidence type="ECO:0000313" key="12">
    <source>
        <dbReference type="Proteomes" id="UP001159364"/>
    </source>
</evidence>
<evidence type="ECO:0000259" key="10">
    <source>
        <dbReference type="Pfam" id="PF01423"/>
    </source>
</evidence>
<comment type="similarity">
    <text evidence="2">Belongs to the snRNP Sm proteins family.</text>
</comment>
<evidence type="ECO:0000256" key="6">
    <source>
        <dbReference type="ARBA" id="ARBA00023187"/>
    </source>
</evidence>
<dbReference type="GO" id="GO:1990726">
    <property type="term" value="C:Lsm1-7-Pat1 complex"/>
    <property type="evidence" value="ECO:0007669"/>
    <property type="project" value="TreeGrafter"/>
</dbReference>
<keyword evidence="5" id="KW-0694">RNA-binding</keyword>
<reference evidence="11 12" key="1">
    <citation type="submission" date="2021-09" db="EMBL/GenBank/DDBJ databases">
        <title>Genomic insights and catalytic innovation underlie evolution of tropane alkaloids biosynthesis.</title>
        <authorList>
            <person name="Wang Y.-J."/>
            <person name="Tian T."/>
            <person name="Huang J.-P."/>
            <person name="Huang S.-X."/>
        </authorList>
    </citation>
    <scope>NUCLEOTIDE SEQUENCE [LARGE SCALE GENOMIC DNA]</scope>
    <source>
        <strain evidence="11">KIB-2018</strain>
        <tissue evidence="11">Leaf</tissue>
    </source>
</reference>
<keyword evidence="7" id="KW-0539">Nucleus</keyword>
<protein>
    <recommendedName>
        <fullName evidence="10">Sm domain-containing protein</fullName>
    </recommendedName>
</protein>
<comment type="caution">
    <text evidence="11">The sequence shown here is derived from an EMBL/GenBank/DDBJ whole genome shotgun (WGS) entry which is preliminary data.</text>
</comment>
<dbReference type="GO" id="GO:0003723">
    <property type="term" value="F:RNA binding"/>
    <property type="evidence" value="ECO:0007669"/>
    <property type="project" value="UniProtKB-KW"/>
</dbReference>
<dbReference type="EMBL" id="JAIWQS010000023">
    <property type="protein sequence ID" value="KAJ8748090.1"/>
    <property type="molecule type" value="Genomic_DNA"/>
</dbReference>
<dbReference type="PANTHER" id="PTHR20971">
    <property type="entry name" value="U6 SNRNA-ASSOCIATED PROTEIN"/>
    <property type="match status" value="1"/>
</dbReference>
<sequence>MASNRSQLLPSESIDRCIGSKIWVIMKGDKEFVGTLRDFDVYVNMVLKMSPRSFVLKGKYGKEILQNKNNKLNQNRNNNLKSSPGGARPYTI</sequence>
<keyword evidence="8" id="KW-0687">Ribonucleoprotein</keyword>
<evidence type="ECO:0000313" key="11">
    <source>
        <dbReference type="EMBL" id="KAJ8748090.1"/>
    </source>
</evidence>
<evidence type="ECO:0000256" key="1">
    <source>
        <dbReference type="ARBA" id="ARBA00004123"/>
    </source>
</evidence>